<evidence type="ECO:0000256" key="7">
    <source>
        <dbReference type="ARBA" id="ARBA00022807"/>
    </source>
</evidence>
<keyword evidence="6" id="KW-0378">Hydrolase</keyword>
<comment type="catalytic activity">
    <reaction evidence="1">
        <text>Hydrolysis of proteins and small molecule substrates at -Asn-|-Xaa- bonds.</text>
        <dbReference type="EC" id="3.4.22.34"/>
    </reaction>
</comment>
<reference evidence="8" key="1">
    <citation type="submission" date="2020-04" db="EMBL/GenBank/DDBJ databases">
        <authorList>
            <person name="Alioto T."/>
            <person name="Alioto T."/>
            <person name="Gomez Garrido J."/>
        </authorList>
    </citation>
    <scope>NUCLEOTIDE SEQUENCE</scope>
    <source>
        <strain evidence="8">A484AB</strain>
    </source>
</reference>
<dbReference type="GO" id="GO:0005773">
    <property type="term" value="C:vacuole"/>
    <property type="evidence" value="ECO:0007669"/>
    <property type="project" value="GOC"/>
</dbReference>
<evidence type="ECO:0000256" key="5">
    <source>
        <dbReference type="ARBA" id="ARBA00022729"/>
    </source>
</evidence>
<dbReference type="InterPro" id="IPR001096">
    <property type="entry name" value="Peptidase_C13"/>
</dbReference>
<dbReference type="PANTHER" id="PTHR12000">
    <property type="entry name" value="HEMOGLOBINASE FAMILY MEMBER"/>
    <property type="match status" value="1"/>
</dbReference>
<dbReference type="EMBL" id="CACRXK020001782">
    <property type="protein sequence ID" value="CAB3991058.1"/>
    <property type="molecule type" value="Genomic_DNA"/>
</dbReference>
<gene>
    <name evidence="8" type="ORF">PACLA_8A000888</name>
</gene>
<name>A0A7D9HUL4_PARCT</name>
<keyword evidence="9" id="KW-1185">Reference proteome</keyword>
<evidence type="ECO:0000256" key="4">
    <source>
        <dbReference type="ARBA" id="ARBA00022670"/>
    </source>
</evidence>
<evidence type="ECO:0000256" key="2">
    <source>
        <dbReference type="ARBA" id="ARBA00009941"/>
    </source>
</evidence>
<comment type="caution">
    <text evidence="8">The sequence shown here is derived from an EMBL/GenBank/DDBJ whole genome shotgun (WGS) entry which is preliminary data.</text>
</comment>
<keyword evidence="4" id="KW-0645">Protease</keyword>
<dbReference type="GO" id="GO:0051603">
    <property type="term" value="P:proteolysis involved in protein catabolic process"/>
    <property type="evidence" value="ECO:0007669"/>
    <property type="project" value="TreeGrafter"/>
</dbReference>
<evidence type="ECO:0000256" key="6">
    <source>
        <dbReference type="ARBA" id="ARBA00022801"/>
    </source>
</evidence>
<keyword evidence="5" id="KW-0732">Signal</keyword>
<dbReference type="Pfam" id="PF01650">
    <property type="entry name" value="Peptidase_C13"/>
    <property type="match status" value="1"/>
</dbReference>
<feature type="non-terminal residue" evidence="8">
    <location>
        <position position="1"/>
    </location>
</feature>
<evidence type="ECO:0000256" key="3">
    <source>
        <dbReference type="ARBA" id="ARBA00012628"/>
    </source>
</evidence>
<evidence type="ECO:0000313" key="9">
    <source>
        <dbReference type="Proteomes" id="UP001152795"/>
    </source>
</evidence>
<dbReference type="GO" id="GO:0006624">
    <property type="term" value="P:vacuolar protein processing"/>
    <property type="evidence" value="ECO:0007669"/>
    <property type="project" value="TreeGrafter"/>
</dbReference>
<protein>
    <recommendedName>
        <fullName evidence="3">legumain</fullName>
        <ecNumber evidence="3">3.4.22.34</ecNumber>
    </recommendedName>
</protein>
<dbReference type="PRINTS" id="PR00776">
    <property type="entry name" value="HEMOGLOBNASE"/>
</dbReference>
<dbReference type="AlphaFoldDB" id="A0A7D9HUL4"/>
<evidence type="ECO:0000313" key="8">
    <source>
        <dbReference type="EMBL" id="CAB3991058.1"/>
    </source>
</evidence>
<accession>A0A7D9HUL4</accession>
<sequence length="286" mass="31871">MKSACIVLSFLVCVTLLPNIAEGKTWAVLVAGSNTWDNYRHQADICHSYQILHRNGIPDENIVVMMYDDLAHNEDNPTPGKIINKPNGPDVYHGVLKDYTGAAVTPKNFLNVLKGDKDALRGTGSGKVLGSGPDDDVFIYFADHGAPGLIAFPDVAPTLKKKQLLDALKFMHEKKKYKKMVIYIEACESGSMFSNGGLPDDIKIFATTAANPHESSYATYWDEKRETYLGDLYSIAWMENSDKSNLTKETLQQQFLKVKKRTNLSHVQEYGEKDISSDPVIDYQGE</sequence>
<dbReference type="EC" id="3.4.22.34" evidence="3"/>
<comment type="similarity">
    <text evidence="2">Belongs to the peptidase C13 family.</text>
</comment>
<evidence type="ECO:0000256" key="1">
    <source>
        <dbReference type="ARBA" id="ARBA00000810"/>
    </source>
</evidence>
<organism evidence="8 9">
    <name type="scientific">Paramuricea clavata</name>
    <name type="common">Red gorgonian</name>
    <name type="synonym">Violescent sea-whip</name>
    <dbReference type="NCBI Taxonomy" id="317549"/>
    <lineage>
        <taxon>Eukaryota</taxon>
        <taxon>Metazoa</taxon>
        <taxon>Cnidaria</taxon>
        <taxon>Anthozoa</taxon>
        <taxon>Octocorallia</taxon>
        <taxon>Malacalcyonacea</taxon>
        <taxon>Plexauridae</taxon>
        <taxon>Paramuricea</taxon>
    </lineage>
</organism>
<dbReference type="PANTHER" id="PTHR12000:SF42">
    <property type="entry name" value="LEGUMAIN"/>
    <property type="match status" value="1"/>
</dbReference>
<dbReference type="FunFam" id="3.40.50.1460:FF:000006">
    <property type="entry name" value="Legumain"/>
    <property type="match status" value="1"/>
</dbReference>
<proteinExistence type="inferred from homology"/>
<keyword evidence="7" id="KW-0788">Thiol protease</keyword>
<dbReference type="PIRSF" id="PIRSF019663">
    <property type="entry name" value="Legumain"/>
    <property type="match status" value="1"/>
</dbReference>
<dbReference type="GO" id="GO:0004197">
    <property type="term" value="F:cysteine-type endopeptidase activity"/>
    <property type="evidence" value="ECO:0007669"/>
    <property type="project" value="UniProtKB-EC"/>
</dbReference>
<dbReference type="Proteomes" id="UP001152795">
    <property type="component" value="Unassembled WGS sequence"/>
</dbReference>
<dbReference type="OrthoDB" id="192611at2759"/>
<dbReference type="Gene3D" id="3.40.50.1460">
    <property type="match status" value="1"/>
</dbReference>